<dbReference type="EMBL" id="PFNL01000047">
    <property type="protein sequence ID" value="PIZ47448.1"/>
    <property type="molecule type" value="Genomic_DNA"/>
</dbReference>
<evidence type="ECO:0000313" key="2">
    <source>
        <dbReference type="Proteomes" id="UP000228920"/>
    </source>
</evidence>
<proteinExistence type="predicted"/>
<gene>
    <name evidence="1" type="ORF">COY32_01640</name>
</gene>
<dbReference type="PROSITE" id="PS51257">
    <property type="entry name" value="PROKAR_LIPOPROTEIN"/>
    <property type="match status" value="1"/>
</dbReference>
<organism evidence="1 2">
    <name type="scientific">candidate division WWE3 bacterium CG_4_10_14_0_2_um_filter_41_14</name>
    <dbReference type="NCBI Taxonomy" id="1975072"/>
    <lineage>
        <taxon>Bacteria</taxon>
        <taxon>Katanobacteria</taxon>
    </lineage>
</organism>
<sequence>MKKIILLLILITLLLVSCTRDRSALGSNYQASTDTTSVEAPTRVGLSDAHKNAHPGKAHILRVGDSTEISLRTCDNEVKVVELSVISTTDKIAVFNGLNPENQSSGAGGLLTNKPYCNNDEKSVLAVYVTSVTEDFVEIYVYDPYTMGVVETRFTGHESGTQ</sequence>
<accession>A0A2M7TKN3</accession>
<comment type="caution">
    <text evidence="1">The sequence shown here is derived from an EMBL/GenBank/DDBJ whole genome shotgun (WGS) entry which is preliminary data.</text>
</comment>
<protein>
    <submittedName>
        <fullName evidence="1">Uncharacterized protein</fullName>
    </submittedName>
</protein>
<dbReference type="Proteomes" id="UP000228920">
    <property type="component" value="Unassembled WGS sequence"/>
</dbReference>
<evidence type="ECO:0000313" key="1">
    <source>
        <dbReference type="EMBL" id="PIZ47448.1"/>
    </source>
</evidence>
<dbReference type="AlphaFoldDB" id="A0A2M7TKN3"/>
<name>A0A2M7TKN3_UNCKA</name>
<reference evidence="2" key="1">
    <citation type="submission" date="2017-09" db="EMBL/GenBank/DDBJ databases">
        <title>Depth-based differentiation of microbial function through sediment-hosted aquifers and enrichment of novel symbionts in the deep terrestrial subsurface.</title>
        <authorList>
            <person name="Probst A.J."/>
            <person name="Ladd B."/>
            <person name="Jarett J.K."/>
            <person name="Geller-Mcgrath D.E."/>
            <person name="Sieber C.M.K."/>
            <person name="Emerson J.B."/>
            <person name="Anantharaman K."/>
            <person name="Thomas B.C."/>
            <person name="Malmstrom R."/>
            <person name="Stieglmeier M."/>
            <person name="Klingl A."/>
            <person name="Woyke T."/>
            <person name="Ryan C.M."/>
            <person name="Banfield J.F."/>
        </authorList>
    </citation>
    <scope>NUCLEOTIDE SEQUENCE [LARGE SCALE GENOMIC DNA]</scope>
</reference>